<proteinExistence type="predicted"/>
<evidence type="ECO:0000313" key="1">
    <source>
        <dbReference type="EMBL" id="MBB4980804.1"/>
    </source>
</evidence>
<keyword evidence="2" id="KW-1185">Reference proteome</keyword>
<protein>
    <submittedName>
        <fullName evidence="1">Uncharacterized protein</fullName>
    </submittedName>
</protein>
<dbReference type="AlphaFoldDB" id="A0A7W7TWS6"/>
<gene>
    <name evidence="1" type="ORF">GGE06_001712</name>
</gene>
<sequence length="51" mass="5732">MDQRVLTVRHFSVVLDLMRLSFMALRGAFILLAICLREARGLHGHLSNGPV</sequence>
<dbReference type="RefSeq" id="WP_181924404.1">
    <property type="nucleotide sequence ID" value="NZ_JACHJY010000002.1"/>
</dbReference>
<organism evidence="1 2">
    <name type="scientific">Streptomyces nymphaeiformis</name>
    <dbReference type="NCBI Taxonomy" id="2663842"/>
    <lineage>
        <taxon>Bacteria</taxon>
        <taxon>Bacillati</taxon>
        <taxon>Actinomycetota</taxon>
        <taxon>Actinomycetes</taxon>
        <taxon>Kitasatosporales</taxon>
        <taxon>Streptomycetaceae</taxon>
        <taxon>Streptomyces</taxon>
    </lineage>
</organism>
<accession>A0A7W7TWS6</accession>
<evidence type="ECO:0000313" key="2">
    <source>
        <dbReference type="Proteomes" id="UP000582643"/>
    </source>
</evidence>
<dbReference type="Proteomes" id="UP000582643">
    <property type="component" value="Unassembled WGS sequence"/>
</dbReference>
<dbReference type="EMBL" id="JACHJY010000002">
    <property type="protein sequence ID" value="MBB4980804.1"/>
    <property type="molecule type" value="Genomic_DNA"/>
</dbReference>
<name>A0A7W7TWS6_9ACTN</name>
<reference evidence="1 2" key="1">
    <citation type="submission" date="2020-08" db="EMBL/GenBank/DDBJ databases">
        <title>Genomic Encyclopedia of Type Strains, Phase III (KMG-III): the genomes of soil and plant-associated and newly described type strains.</title>
        <authorList>
            <person name="Whitman W."/>
        </authorList>
    </citation>
    <scope>NUCLEOTIDE SEQUENCE [LARGE SCALE GENOMIC DNA]</scope>
    <source>
        <strain evidence="1 2">SFB5A</strain>
    </source>
</reference>
<comment type="caution">
    <text evidence="1">The sequence shown here is derived from an EMBL/GenBank/DDBJ whole genome shotgun (WGS) entry which is preliminary data.</text>
</comment>